<dbReference type="Gene3D" id="3.40.720.10">
    <property type="entry name" value="Alkaline Phosphatase, subunit A"/>
    <property type="match status" value="1"/>
</dbReference>
<feature type="chain" id="PRO_5031417400" evidence="5">
    <location>
        <begin position="24"/>
        <end position="469"/>
    </location>
</feature>
<dbReference type="SUPFAM" id="SSF53649">
    <property type="entry name" value="Alkaline phosphatase-like"/>
    <property type="match status" value="1"/>
</dbReference>
<keyword evidence="2" id="KW-0479">Metal-binding</keyword>
<evidence type="ECO:0000256" key="3">
    <source>
        <dbReference type="ARBA" id="ARBA00022801"/>
    </source>
</evidence>
<keyword evidence="3 7" id="KW-0378">Hydrolase</keyword>
<dbReference type="Gene3D" id="3.30.1120.10">
    <property type="match status" value="1"/>
</dbReference>
<accession>A0A7X9RU60</accession>
<feature type="signal peptide" evidence="5">
    <location>
        <begin position="1"/>
        <end position="23"/>
    </location>
</feature>
<dbReference type="GO" id="GO:0046872">
    <property type="term" value="F:metal ion binding"/>
    <property type="evidence" value="ECO:0007669"/>
    <property type="project" value="UniProtKB-KW"/>
</dbReference>
<organism evidence="7 8">
    <name type="scientific">Flammeovirga aprica JL-4</name>
    <dbReference type="NCBI Taxonomy" id="694437"/>
    <lineage>
        <taxon>Bacteria</taxon>
        <taxon>Pseudomonadati</taxon>
        <taxon>Bacteroidota</taxon>
        <taxon>Cytophagia</taxon>
        <taxon>Cytophagales</taxon>
        <taxon>Flammeovirgaceae</taxon>
        <taxon>Flammeovirga</taxon>
    </lineage>
</organism>
<dbReference type="GO" id="GO:0004065">
    <property type="term" value="F:arylsulfatase activity"/>
    <property type="evidence" value="ECO:0007669"/>
    <property type="project" value="TreeGrafter"/>
</dbReference>
<keyword evidence="7" id="KW-0808">Transferase</keyword>
<dbReference type="PROSITE" id="PS51257">
    <property type="entry name" value="PROKAR_LIPOPROTEIN"/>
    <property type="match status" value="1"/>
</dbReference>
<evidence type="ECO:0000313" key="7">
    <source>
        <dbReference type="EMBL" id="NME68717.1"/>
    </source>
</evidence>
<keyword evidence="8" id="KW-1185">Reference proteome</keyword>
<dbReference type="PROSITE" id="PS00523">
    <property type="entry name" value="SULFATASE_1"/>
    <property type="match status" value="1"/>
</dbReference>
<keyword evidence="4" id="KW-0106">Calcium</keyword>
<proteinExistence type="inferred from homology"/>
<evidence type="ECO:0000256" key="4">
    <source>
        <dbReference type="ARBA" id="ARBA00022837"/>
    </source>
</evidence>
<dbReference type="InterPro" id="IPR050738">
    <property type="entry name" value="Sulfatase"/>
</dbReference>
<dbReference type="Proteomes" id="UP000576082">
    <property type="component" value="Unassembled WGS sequence"/>
</dbReference>
<dbReference type="InterPro" id="IPR017850">
    <property type="entry name" value="Alkaline_phosphatase_core_sf"/>
</dbReference>
<protein>
    <submittedName>
        <fullName evidence="7">Sulfatase-like hydrolase/transferase</fullName>
    </submittedName>
</protein>
<dbReference type="InterPro" id="IPR000917">
    <property type="entry name" value="Sulfatase_N"/>
</dbReference>
<comment type="similarity">
    <text evidence="1">Belongs to the sulfatase family.</text>
</comment>
<dbReference type="InterPro" id="IPR024607">
    <property type="entry name" value="Sulfatase_CS"/>
</dbReference>
<comment type="caution">
    <text evidence="7">The sequence shown here is derived from an EMBL/GenBank/DDBJ whole genome shotgun (WGS) entry which is preliminary data.</text>
</comment>
<sequence>MRAKNSILLAGICFLFFSCSVNKQVQEKELEEQPNIIFVFADDWGYGDLGCYGSEEVVTPYLDQLAKEGTKFTQFHTTSGVCSPSRSSIITGHFPAFHNVHAHFAGNERNAKRGMPNWLDETLPHYLPSLMQKAGYTTAHFGKWHLGGGGEPHGDLSAPEPKVYGYDETRVWNGNGPTWKGDQHFPTTRFMDDDTLWVQSSSRIVIDETIDFIKRQEGKQKPFFINLWLKDPHTPLWPSDEQKAPFNHLSPDQETYFAVLTDADKHVGRLMKALDQMELRENTIIVFSSDNGPAGYGSALTAGKTGGLKGRKVDVFQGGVNVPFIISWKGHVKEGITDSTSVLSGVDILPTFLDLGGMKELPDNYKVDGESFASVFENVPFKRSKPIFWDWRFSYSNEKPTNNKWVANAVRYGDWKLLVDKKGERKELYNITEDPFEKYDLASDNEDKVIKLNNMINAWIKTLPRKETI</sequence>
<reference evidence="7 8" key="1">
    <citation type="submission" date="2020-04" db="EMBL/GenBank/DDBJ databases">
        <title>Flammeovirga sp. SR4, a novel species isolated from seawater.</title>
        <authorList>
            <person name="Wang X."/>
        </authorList>
    </citation>
    <scope>NUCLEOTIDE SEQUENCE [LARGE SCALE GENOMIC DNA]</scope>
    <source>
        <strain evidence="7 8">ATCC 23126</strain>
    </source>
</reference>
<dbReference type="PANTHER" id="PTHR42693">
    <property type="entry name" value="ARYLSULFATASE FAMILY MEMBER"/>
    <property type="match status" value="1"/>
</dbReference>
<keyword evidence="5" id="KW-0732">Signal</keyword>
<evidence type="ECO:0000256" key="1">
    <source>
        <dbReference type="ARBA" id="ARBA00008779"/>
    </source>
</evidence>
<gene>
    <name evidence="7" type="ORF">HHU12_12165</name>
</gene>
<feature type="domain" description="Sulfatase N-terminal" evidence="6">
    <location>
        <begin position="34"/>
        <end position="357"/>
    </location>
</feature>
<dbReference type="RefSeq" id="WP_169657016.1">
    <property type="nucleotide sequence ID" value="NZ_JABANE010000028.1"/>
</dbReference>
<evidence type="ECO:0000256" key="5">
    <source>
        <dbReference type="SAM" id="SignalP"/>
    </source>
</evidence>
<dbReference type="AlphaFoldDB" id="A0A7X9RU60"/>
<evidence type="ECO:0000313" key="8">
    <source>
        <dbReference type="Proteomes" id="UP000576082"/>
    </source>
</evidence>
<dbReference type="Pfam" id="PF00884">
    <property type="entry name" value="Sulfatase"/>
    <property type="match status" value="1"/>
</dbReference>
<evidence type="ECO:0000259" key="6">
    <source>
        <dbReference type="Pfam" id="PF00884"/>
    </source>
</evidence>
<name>A0A7X9RU60_9BACT</name>
<dbReference type="PANTHER" id="PTHR42693:SF33">
    <property type="entry name" value="ARYLSULFATASE"/>
    <property type="match status" value="1"/>
</dbReference>
<dbReference type="GO" id="GO:0016740">
    <property type="term" value="F:transferase activity"/>
    <property type="evidence" value="ECO:0007669"/>
    <property type="project" value="UniProtKB-KW"/>
</dbReference>
<evidence type="ECO:0000256" key="2">
    <source>
        <dbReference type="ARBA" id="ARBA00022723"/>
    </source>
</evidence>
<dbReference type="EMBL" id="JABANE010000028">
    <property type="protein sequence ID" value="NME68717.1"/>
    <property type="molecule type" value="Genomic_DNA"/>
</dbReference>